<sequence length="207" mass="23268">MLFRAHFIMYHLLLSTTTRAIESDDTDEDDKNSNQNARDPLNHTVDWLSEFKWMVERFQQLPMDEHVVFGRLRANLPASQSNSPFLIPVFVVPTESVHSGSIVGDKAIMTACSATVVPMGDVVMMIKAEDVVVVLDYIILDKVTPVMHAITEIRRHPTCSQPYTGGSWKNNVALLLLSMGMQFSPNVMGPINCQVMTFLRYILPSGR</sequence>
<proteinExistence type="predicted"/>
<dbReference type="InterPro" id="IPR009003">
    <property type="entry name" value="Peptidase_S1_PA"/>
</dbReference>
<evidence type="ECO:0000313" key="3">
    <source>
        <dbReference type="EMBL" id="JAG49932.1"/>
    </source>
</evidence>
<reference evidence="3" key="3">
    <citation type="submission" date="2014-09" db="EMBL/GenBank/DDBJ databases">
        <authorList>
            <person name="Magalhaes I.L.F."/>
            <person name="Oliveira U."/>
            <person name="Santos F.R."/>
            <person name="Vidigal T.H.D.A."/>
            <person name="Brescovit A.D."/>
            <person name="Santos A.J."/>
        </authorList>
    </citation>
    <scope>NUCLEOTIDE SEQUENCE</scope>
</reference>
<dbReference type="EMBL" id="GBHO01027948">
    <property type="protein sequence ID" value="JAG15656.1"/>
    <property type="molecule type" value="Transcribed_RNA"/>
</dbReference>
<dbReference type="EMBL" id="GBRD01015894">
    <property type="protein sequence ID" value="JAG49932.1"/>
    <property type="molecule type" value="Transcribed_RNA"/>
</dbReference>
<keyword evidence="1" id="KW-0732">Signal</keyword>
<reference evidence="2" key="1">
    <citation type="journal article" date="2014" name="PLoS ONE">
        <title>Transcriptome-Based Identification of ABC Transporters in the Western Tarnished Plant Bug Lygus hesperus.</title>
        <authorList>
            <person name="Hull J.J."/>
            <person name="Chaney K."/>
            <person name="Geib S.M."/>
            <person name="Fabrick J.A."/>
            <person name="Brent C.S."/>
            <person name="Walsh D."/>
            <person name="Lavine L.C."/>
        </authorList>
    </citation>
    <scope>NUCLEOTIDE SEQUENCE</scope>
</reference>
<dbReference type="Gene3D" id="2.40.10.10">
    <property type="entry name" value="Trypsin-like serine proteases"/>
    <property type="match status" value="1"/>
</dbReference>
<feature type="signal peptide" evidence="1">
    <location>
        <begin position="1"/>
        <end position="20"/>
    </location>
</feature>
<dbReference type="InterPro" id="IPR043504">
    <property type="entry name" value="Peptidase_S1_PA_chymotrypsin"/>
</dbReference>
<dbReference type="SUPFAM" id="SSF50494">
    <property type="entry name" value="Trypsin-like serine proteases"/>
    <property type="match status" value="1"/>
</dbReference>
<reference evidence="2" key="2">
    <citation type="submission" date="2014-07" db="EMBL/GenBank/DDBJ databases">
        <authorList>
            <person name="Hull J."/>
        </authorList>
    </citation>
    <scope>NUCLEOTIDE SEQUENCE</scope>
</reference>
<evidence type="ECO:0000256" key="1">
    <source>
        <dbReference type="SAM" id="SignalP"/>
    </source>
</evidence>
<evidence type="ECO:0000313" key="2">
    <source>
        <dbReference type="EMBL" id="JAG15656.1"/>
    </source>
</evidence>
<organism evidence="2">
    <name type="scientific">Lygus hesperus</name>
    <name type="common">Western plant bug</name>
    <dbReference type="NCBI Taxonomy" id="30085"/>
    <lineage>
        <taxon>Eukaryota</taxon>
        <taxon>Metazoa</taxon>
        <taxon>Ecdysozoa</taxon>
        <taxon>Arthropoda</taxon>
        <taxon>Hexapoda</taxon>
        <taxon>Insecta</taxon>
        <taxon>Pterygota</taxon>
        <taxon>Neoptera</taxon>
        <taxon>Paraneoptera</taxon>
        <taxon>Hemiptera</taxon>
        <taxon>Heteroptera</taxon>
        <taxon>Panheteroptera</taxon>
        <taxon>Cimicomorpha</taxon>
        <taxon>Miridae</taxon>
        <taxon>Mirini</taxon>
        <taxon>Lygus</taxon>
    </lineage>
</organism>
<accession>A0A0A9X7R1</accession>
<feature type="chain" id="PRO_5015033806" evidence="1">
    <location>
        <begin position="21"/>
        <end position="207"/>
    </location>
</feature>
<protein>
    <submittedName>
        <fullName evidence="2">FO synthase subunit 2 2</fullName>
    </submittedName>
</protein>
<dbReference type="AlphaFoldDB" id="A0A0A9X7R1"/>
<gene>
    <name evidence="2" type="primary">cofH2</name>
    <name evidence="2" type="ORF">CM83_2617</name>
</gene>
<name>A0A0A9X7R1_LYGHE</name>